<dbReference type="AlphaFoldDB" id="A0A8J3KSN7"/>
<comment type="caution">
    <text evidence="1">The sequence shown here is derived from an EMBL/GenBank/DDBJ whole genome shotgun (WGS) entry which is preliminary data.</text>
</comment>
<keyword evidence="2" id="KW-1185">Reference proteome</keyword>
<evidence type="ECO:0000313" key="1">
    <source>
        <dbReference type="EMBL" id="GIG06410.1"/>
    </source>
</evidence>
<protein>
    <submittedName>
        <fullName evidence="1">Uncharacterized protein</fullName>
    </submittedName>
</protein>
<dbReference type="Proteomes" id="UP000630887">
    <property type="component" value="Unassembled WGS sequence"/>
</dbReference>
<dbReference type="EMBL" id="BONI01000023">
    <property type="protein sequence ID" value="GIG06410.1"/>
    <property type="molecule type" value="Genomic_DNA"/>
</dbReference>
<accession>A0A8J3KSN7</accession>
<sequence>MHAGRPYWQNHWYELRFRRAGTPSFEPMGPGGPRQVPNEWLATGPVDEFVDRFLGECADELDDLDGELEIRVYPEAVPGAGTEPVLVRTMQINCR</sequence>
<proteinExistence type="predicted"/>
<organism evidence="1 2">
    <name type="scientific">Catellatospora coxensis</name>
    <dbReference type="NCBI Taxonomy" id="310354"/>
    <lineage>
        <taxon>Bacteria</taxon>
        <taxon>Bacillati</taxon>
        <taxon>Actinomycetota</taxon>
        <taxon>Actinomycetes</taxon>
        <taxon>Micromonosporales</taxon>
        <taxon>Micromonosporaceae</taxon>
        <taxon>Catellatospora</taxon>
    </lineage>
</organism>
<name>A0A8J3KSN7_9ACTN</name>
<reference evidence="1 2" key="1">
    <citation type="submission" date="2021-01" db="EMBL/GenBank/DDBJ databases">
        <title>Whole genome shotgun sequence of Catellatospora coxensis NBRC 107359.</title>
        <authorList>
            <person name="Komaki H."/>
            <person name="Tamura T."/>
        </authorList>
    </citation>
    <scope>NUCLEOTIDE SEQUENCE [LARGE SCALE GENOMIC DNA]</scope>
    <source>
        <strain evidence="1 2">NBRC 107359</strain>
    </source>
</reference>
<evidence type="ECO:0000313" key="2">
    <source>
        <dbReference type="Proteomes" id="UP000630887"/>
    </source>
</evidence>
<gene>
    <name evidence="1" type="ORF">Cco03nite_31100</name>
</gene>
<dbReference type="RefSeq" id="WP_203692791.1">
    <property type="nucleotide sequence ID" value="NZ_BAAALC010000028.1"/>
</dbReference>